<organism evidence="1 2">
    <name type="scientific">Aureispira anguillae</name>
    <dbReference type="NCBI Taxonomy" id="2864201"/>
    <lineage>
        <taxon>Bacteria</taxon>
        <taxon>Pseudomonadati</taxon>
        <taxon>Bacteroidota</taxon>
        <taxon>Saprospiria</taxon>
        <taxon>Saprospirales</taxon>
        <taxon>Saprospiraceae</taxon>
        <taxon>Aureispira</taxon>
    </lineage>
</organism>
<evidence type="ECO:0000313" key="1">
    <source>
        <dbReference type="EMBL" id="BDS12774.1"/>
    </source>
</evidence>
<dbReference type="KEGG" id="aup:AsAng_0034990"/>
<name>A0A916DSV7_9BACT</name>
<evidence type="ECO:0000313" key="2">
    <source>
        <dbReference type="Proteomes" id="UP001060919"/>
    </source>
</evidence>
<dbReference type="AlphaFoldDB" id="A0A916DSV7"/>
<protein>
    <submittedName>
        <fullName evidence="1">Uncharacterized protein</fullName>
    </submittedName>
</protein>
<dbReference type="RefSeq" id="WP_264788131.1">
    <property type="nucleotide sequence ID" value="NZ_AP026867.1"/>
</dbReference>
<proteinExistence type="predicted"/>
<dbReference type="EMBL" id="AP026867">
    <property type="protein sequence ID" value="BDS12774.1"/>
    <property type="molecule type" value="Genomic_DNA"/>
</dbReference>
<sequence length="253" mass="29144">MKKQLTLLTFFFLAICCSTPENKPSEEVLNEKITGIFAKDVKILIPEGEFLVDVLDAVKVDPRLQELQAKLMKAVELNREWFIEQQKIMQETGSPVEYHPNLGLTESEYNELNEFTKSGTGMEVQISETEDVEFIYIGDELTFKSKNKLDLLNLLKIDVKEKKAWLDGFELNDFTEINVDNDKNGLRTKWKGYKWSYTTSNEVDLKELGEANVSSYSFTLGQLEIDNSTYMEIKAKEIVNGEKVLHTEIPFKF</sequence>
<keyword evidence="2" id="KW-1185">Reference proteome</keyword>
<accession>A0A916DSV7</accession>
<gene>
    <name evidence="1" type="ORF">AsAng_0034990</name>
</gene>
<reference evidence="1" key="1">
    <citation type="submission" date="2022-09" db="EMBL/GenBank/DDBJ databases">
        <title>Aureispira anguillicida sp. nov., isolated from Leptocephalus of Japanese eel Anguilla japonica.</title>
        <authorList>
            <person name="Yuasa K."/>
            <person name="Mekata T."/>
            <person name="Ikunari K."/>
        </authorList>
    </citation>
    <scope>NUCLEOTIDE SEQUENCE</scope>
    <source>
        <strain evidence="1">EL160426</strain>
    </source>
</reference>
<dbReference type="Proteomes" id="UP001060919">
    <property type="component" value="Chromosome"/>
</dbReference>